<proteinExistence type="predicted"/>
<gene>
    <name evidence="1" type="primary">88</name>
    <name evidence="1" type="ORF">SEA_AMINAY_88</name>
</gene>
<dbReference type="KEGG" id="vg:60321648"/>
<organism evidence="1 2">
    <name type="scientific">Mycobacterium phage Aminay</name>
    <dbReference type="NCBI Taxonomy" id="2250291"/>
    <lineage>
        <taxon>Viruses</taxon>
        <taxon>Duplodnaviria</taxon>
        <taxon>Heunggongvirae</taxon>
        <taxon>Uroviricota</taxon>
        <taxon>Caudoviricetes</taxon>
        <taxon>Weiservirinae</taxon>
        <taxon>Aminayvirus</taxon>
        <taxon>Aminayvirus aminay</taxon>
    </lineage>
</organism>
<protein>
    <submittedName>
        <fullName evidence="1">Uncharacterized protein</fullName>
    </submittedName>
</protein>
<evidence type="ECO:0000313" key="2">
    <source>
        <dbReference type="Proteomes" id="UP000259472"/>
    </source>
</evidence>
<name>A0A345KV72_9CAUD</name>
<dbReference type="GeneID" id="60321648"/>
<sequence length="71" mass="8050">MNTTIAPIASIGEIRVGDSVRTRAGRLDWRVTRVTELSVTIVLYTNDGRLRLDTKTHREIARGALRRPIYT</sequence>
<accession>A0A345KV72</accession>
<keyword evidence="2" id="KW-1185">Reference proteome</keyword>
<dbReference type="RefSeq" id="YP_009950238.1">
    <property type="nucleotide sequence ID" value="NC_051588.1"/>
</dbReference>
<dbReference type="EMBL" id="MH509442">
    <property type="protein sequence ID" value="AXH46924.1"/>
    <property type="molecule type" value="Genomic_DNA"/>
</dbReference>
<reference evidence="2" key="1">
    <citation type="submission" date="2018-06" db="EMBL/GenBank/DDBJ databases">
        <authorList>
            <person name="Zhirakovskaya E."/>
        </authorList>
    </citation>
    <scope>NUCLEOTIDE SEQUENCE [LARGE SCALE GENOMIC DNA]</scope>
</reference>
<evidence type="ECO:0000313" key="1">
    <source>
        <dbReference type="EMBL" id="AXH46924.1"/>
    </source>
</evidence>
<dbReference type="Proteomes" id="UP000259472">
    <property type="component" value="Segment"/>
</dbReference>